<keyword evidence="2" id="KW-0503">Monooxygenase</keyword>
<dbReference type="PANTHER" id="PTHR46696">
    <property type="entry name" value="P450, PUTATIVE (EUROFUNG)-RELATED"/>
    <property type="match status" value="1"/>
</dbReference>
<dbReference type="SUPFAM" id="SSF48264">
    <property type="entry name" value="Cytochrome P450"/>
    <property type="match status" value="1"/>
</dbReference>
<reference evidence="3 4" key="1">
    <citation type="submission" date="2010-10" db="EMBL/GenBank/DDBJ databases">
        <title>Complete sequence of Frankia sp. EuI1c.</title>
        <authorList>
            <consortium name="US DOE Joint Genome Institute"/>
            <person name="Lucas S."/>
            <person name="Copeland A."/>
            <person name="Lapidus A."/>
            <person name="Cheng J.-F."/>
            <person name="Bruce D."/>
            <person name="Goodwin L."/>
            <person name="Pitluck S."/>
            <person name="Chertkov O."/>
            <person name="Detter J.C."/>
            <person name="Han C."/>
            <person name="Tapia R."/>
            <person name="Land M."/>
            <person name="Hauser L."/>
            <person name="Jeffries C."/>
            <person name="Kyrpides N."/>
            <person name="Ivanova N."/>
            <person name="Mikhailova N."/>
            <person name="Beauchemin N."/>
            <person name="Sen A."/>
            <person name="Sur S.A."/>
            <person name="Gtari M."/>
            <person name="Wall L."/>
            <person name="Tisa L."/>
            <person name="Woyke T."/>
        </authorList>
    </citation>
    <scope>NUCLEOTIDE SEQUENCE [LARGE SCALE GENOMIC DNA]</scope>
    <source>
        <strain evidence="4">DSM 45817 / CECT 9037 / EuI1c</strain>
    </source>
</reference>
<dbReference type="KEGG" id="fri:FraEuI1c_2494"/>
<dbReference type="AlphaFoldDB" id="E3J2L4"/>
<keyword evidence="2" id="KW-0560">Oxidoreductase</keyword>
<dbReference type="PRINTS" id="PR00385">
    <property type="entry name" value="P450"/>
</dbReference>
<dbReference type="STRING" id="298654.FraEuI1c_2494"/>
<dbReference type="Gene3D" id="1.10.630.10">
    <property type="entry name" value="Cytochrome P450"/>
    <property type="match status" value="1"/>
</dbReference>
<evidence type="ECO:0000256" key="1">
    <source>
        <dbReference type="ARBA" id="ARBA00010617"/>
    </source>
</evidence>
<dbReference type="PANTHER" id="PTHR46696:SF6">
    <property type="entry name" value="P450, PUTATIVE (EUROFUNG)-RELATED"/>
    <property type="match status" value="1"/>
</dbReference>
<evidence type="ECO:0000313" key="3">
    <source>
        <dbReference type="EMBL" id="ADP80528.1"/>
    </source>
</evidence>
<dbReference type="PRINTS" id="PR00359">
    <property type="entry name" value="BP450"/>
</dbReference>
<organism evidence="3 4">
    <name type="scientific">Pseudofrankia inefficax (strain DSM 45817 / CECT 9037 / DDB 130130 / EuI1c)</name>
    <name type="common">Frankia inefficax</name>
    <dbReference type="NCBI Taxonomy" id="298654"/>
    <lineage>
        <taxon>Bacteria</taxon>
        <taxon>Bacillati</taxon>
        <taxon>Actinomycetota</taxon>
        <taxon>Actinomycetes</taxon>
        <taxon>Frankiales</taxon>
        <taxon>Frankiaceae</taxon>
        <taxon>Pseudofrankia</taxon>
    </lineage>
</organism>
<evidence type="ECO:0000256" key="2">
    <source>
        <dbReference type="RuleBase" id="RU000461"/>
    </source>
</evidence>
<dbReference type="EMBL" id="CP002299">
    <property type="protein sequence ID" value="ADP80528.1"/>
    <property type="molecule type" value="Genomic_DNA"/>
</dbReference>
<dbReference type="GO" id="GO:0004497">
    <property type="term" value="F:monooxygenase activity"/>
    <property type="evidence" value="ECO:0007669"/>
    <property type="project" value="UniProtKB-KW"/>
</dbReference>
<dbReference type="PROSITE" id="PS00086">
    <property type="entry name" value="CYTOCHROME_P450"/>
    <property type="match status" value="1"/>
</dbReference>
<gene>
    <name evidence="3" type="ordered locus">FraEuI1c_2494</name>
</gene>
<dbReference type="InterPro" id="IPR017972">
    <property type="entry name" value="Cyt_P450_CS"/>
</dbReference>
<proteinExistence type="inferred from homology"/>
<dbReference type="HOGENOM" id="CLU_033716_0_1_11"/>
<protein>
    <submittedName>
        <fullName evidence="3">Cytochrome P450</fullName>
    </submittedName>
</protein>
<comment type="similarity">
    <text evidence="1 2">Belongs to the cytochrome P450 family.</text>
</comment>
<keyword evidence="2" id="KW-0408">Iron</keyword>
<dbReference type="CDD" id="cd11035">
    <property type="entry name" value="P450cam-like"/>
    <property type="match status" value="1"/>
</dbReference>
<dbReference type="eggNOG" id="COG2124">
    <property type="taxonomic scope" value="Bacteria"/>
</dbReference>
<dbReference type="GO" id="GO:0005506">
    <property type="term" value="F:iron ion binding"/>
    <property type="evidence" value="ECO:0007669"/>
    <property type="project" value="InterPro"/>
</dbReference>
<dbReference type="InterPro" id="IPR002397">
    <property type="entry name" value="Cyt_P450_B"/>
</dbReference>
<dbReference type="GO" id="GO:0016705">
    <property type="term" value="F:oxidoreductase activity, acting on paired donors, with incorporation or reduction of molecular oxygen"/>
    <property type="evidence" value="ECO:0007669"/>
    <property type="project" value="InterPro"/>
</dbReference>
<dbReference type="Proteomes" id="UP000002484">
    <property type="component" value="Chromosome"/>
</dbReference>
<dbReference type="Pfam" id="PF00067">
    <property type="entry name" value="p450"/>
    <property type="match status" value="1"/>
</dbReference>
<keyword evidence="4" id="KW-1185">Reference proteome</keyword>
<dbReference type="InParanoid" id="E3J2L4"/>
<dbReference type="InterPro" id="IPR001128">
    <property type="entry name" value="Cyt_P450"/>
</dbReference>
<dbReference type="GO" id="GO:0020037">
    <property type="term" value="F:heme binding"/>
    <property type="evidence" value="ECO:0007669"/>
    <property type="project" value="InterPro"/>
</dbReference>
<dbReference type="OrthoDB" id="3209493at2"/>
<dbReference type="RefSeq" id="WP_013423646.1">
    <property type="nucleotide sequence ID" value="NC_014666.1"/>
</dbReference>
<evidence type="ECO:0000313" key="4">
    <source>
        <dbReference type="Proteomes" id="UP000002484"/>
    </source>
</evidence>
<name>E3J2L4_PSEI1</name>
<keyword evidence="2" id="KW-0479">Metal-binding</keyword>
<accession>E3J2L4</accession>
<sequence>MPDPVVTTARRTDGRALGCPVASIVHEAPERPALQGFRDFDELREQGPLHYVESGRGFYLAVGHEEALAITQDWRRFPQSRYMLGVNGQPNDFVLIPESLDGPAHTAWRRLLAPYWSPAAVGAWEPVMRRHAAEIIEELRARGGCDLVREFALRFPPTVFLEIMGLPVEDLDEMLVWKEHLLHPDHTDPATAGVNLERSLTAIIDYFVAAMAARRAMPPEDRPRGLVTTALSWRLDGEPVSDDDLLSFYLLMFLAGLDTVTAELGYGFLHLATHPADRRRIAADPAVVPHAVEELLRAYPIVNIMRDAAEDTEINGCPVYRGDTLMISLPAAGRDDATYPRAAEVDFDRDRTTHLTFGAGPHRCLGSHLARLELRVAYEEWHRLIPEYELDPEFSPAEASGQMFTLNTLRLRWSR</sequence>
<dbReference type="InterPro" id="IPR036396">
    <property type="entry name" value="Cyt_P450_sf"/>
</dbReference>
<keyword evidence="2" id="KW-0349">Heme</keyword>